<dbReference type="Proteomes" id="UP000238707">
    <property type="component" value="Unassembled WGS sequence"/>
</dbReference>
<protein>
    <submittedName>
        <fullName evidence="2">Uncharacterized protein</fullName>
    </submittedName>
</protein>
<gene>
    <name evidence="2" type="ORF">BTO10_06560</name>
</gene>
<feature type="signal peptide" evidence="1">
    <location>
        <begin position="1"/>
        <end position="25"/>
    </location>
</feature>
<evidence type="ECO:0000313" key="3">
    <source>
        <dbReference type="Proteomes" id="UP000238707"/>
    </source>
</evidence>
<keyword evidence="3" id="KW-1185">Reference proteome</keyword>
<keyword evidence="1" id="KW-0732">Signal</keyword>
<feature type="chain" id="PRO_5015460621" evidence="1">
    <location>
        <begin position="26"/>
        <end position="269"/>
    </location>
</feature>
<sequence length="269" mass="29228">MNLLNKSVITAITSVLFMTSAQSMASSGCYMGETDGSQWLESIIEPDKPLFIDYNTRTWGEIEKFDFDFGYDKIENPRGFSVKVLLANRTTEAMSISGILEGESGSNGGSNNAGRIELHMNLNSDRYFSRLVDGKLNLGLGRTGSNETIEVIKVTARFCGLPVQEGVAVSASDHNILAGNAQPLSHFIDADTTYRVSATGSATDENGNAITAVSINYIDSRNSENSTLQVNTGEEFYLHSNGKVSLYYATESSQNTGGHTVKFERVNLD</sequence>
<reference evidence="2 3" key="1">
    <citation type="submission" date="2016-12" db="EMBL/GenBank/DDBJ databases">
        <title>Diversity of luminous bacteria.</title>
        <authorList>
            <person name="Yoshizawa S."/>
            <person name="Kogure K."/>
        </authorList>
    </citation>
    <scope>NUCLEOTIDE SEQUENCE [LARGE SCALE GENOMIC DNA]</scope>
    <source>
        <strain evidence="2 3">LC2-408</strain>
    </source>
</reference>
<evidence type="ECO:0000256" key="1">
    <source>
        <dbReference type="SAM" id="SignalP"/>
    </source>
</evidence>
<evidence type="ECO:0000313" key="2">
    <source>
        <dbReference type="EMBL" id="PQJ64441.1"/>
    </source>
</evidence>
<dbReference type="PROSITE" id="PS51257">
    <property type="entry name" value="PROKAR_LIPOPROTEIN"/>
    <property type="match status" value="1"/>
</dbReference>
<proteinExistence type="predicted"/>
<comment type="caution">
    <text evidence="2">The sequence shown here is derived from an EMBL/GenBank/DDBJ whole genome shotgun (WGS) entry which is preliminary data.</text>
</comment>
<organism evidence="2 3">
    <name type="scientific">Vibrio chagasii</name>
    <dbReference type="NCBI Taxonomy" id="170679"/>
    <lineage>
        <taxon>Bacteria</taxon>
        <taxon>Pseudomonadati</taxon>
        <taxon>Pseudomonadota</taxon>
        <taxon>Gammaproteobacteria</taxon>
        <taxon>Vibrionales</taxon>
        <taxon>Vibrionaceae</taxon>
        <taxon>Vibrio</taxon>
    </lineage>
</organism>
<accession>A0A2S7VSF2</accession>
<dbReference type="RefSeq" id="WP_004736958.1">
    <property type="nucleotide sequence ID" value="NZ_MSCI01000001.1"/>
</dbReference>
<dbReference type="AlphaFoldDB" id="A0A2S7VSF2"/>
<name>A0A2S7VSF2_9VIBR</name>
<dbReference type="EMBL" id="MSCI01000001">
    <property type="protein sequence ID" value="PQJ64441.1"/>
    <property type="molecule type" value="Genomic_DNA"/>
</dbReference>